<dbReference type="SUPFAM" id="SSF52833">
    <property type="entry name" value="Thioredoxin-like"/>
    <property type="match status" value="1"/>
</dbReference>
<dbReference type="InterPro" id="IPR040079">
    <property type="entry name" value="Glutathione_S-Trfase"/>
</dbReference>
<feature type="domain" description="GST C-terminal" evidence="2">
    <location>
        <begin position="83"/>
        <end position="202"/>
    </location>
</feature>
<gene>
    <name evidence="3" type="ORF">FNZ56_00200</name>
</gene>
<accession>A0A516V1L2</accession>
<dbReference type="RefSeq" id="WP_143877933.1">
    <property type="nucleotide sequence ID" value="NZ_BAABLZ010000002.1"/>
</dbReference>
<dbReference type="Proteomes" id="UP000315891">
    <property type="component" value="Chromosome"/>
</dbReference>
<dbReference type="GO" id="GO:0016740">
    <property type="term" value="F:transferase activity"/>
    <property type="evidence" value="ECO:0007669"/>
    <property type="project" value="UniProtKB-KW"/>
</dbReference>
<dbReference type="SFLD" id="SFLDG01150">
    <property type="entry name" value="Main.1:_Beta-like"/>
    <property type="match status" value="1"/>
</dbReference>
<dbReference type="PANTHER" id="PTHR44051">
    <property type="entry name" value="GLUTATHIONE S-TRANSFERASE-RELATED"/>
    <property type="match status" value="1"/>
</dbReference>
<dbReference type="CDD" id="cd03188">
    <property type="entry name" value="GST_C_Beta"/>
    <property type="match status" value="1"/>
</dbReference>
<reference evidence="3 4" key="1">
    <citation type="submission" date="2019-07" db="EMBL/GenBank/DDBJ databases">
        <title>Lysobacter weifangensis sp. nov., isolated from bensulfuron-methyl contaminated farmland soil.</title>
        <authorList>
            <person name="Zhao H."/>
        </authorList>
    </citation>
    <scope>NUCLEOTIDE SEQUENCE [LARGE SCALE GENOMIC DNA]</scope>
    <source>
        <strain evidence="3 4">CC-Bw-6</strain>
    </source>
</reference>
<dbReference type="CDD" id="cd03057">
    <property type="entry name" value="GST_N_Beta"/>
    <property type="match status" value="1"/>
</dbReference>
<dbReference type="Pfam" id="PF00043">
    <property type="entry name" value="GST_C"/>
    <property type="match status" value="1"/>
</dbReference>
<keyword evidence="4" id="KW-1185">Reference proteome</keyword>
<dbReference type="InterPro" id="IPR036249">
    <property type="entry name" value="Thioredoxin-like_sf"/>
</dbReference>
<dbReference type="InterPro" id="IPR036282">
    <property type="entry name" value="Glutathione-S-Trfase_C_sf"/>
</dbReference>
<dbReference type="OrthoDB" id="8772754at2"/>
<evidence type="ECO:0000259" key="2">
    <source>
        <dbReference type="PROSITE" id="PS50405"/>
    </source>
</evidence>
<dbReference type="SUPFAM" id="SSF47616">
    <property type="entry name" value="GST C-terminal domain-like"/>
    <property type="match status" value="1"/>
</dbReference>
<protein>
    <submittedName>
        <fullName evidence="3">Glutathione S-transferase family protein</fullName>
    </submittedName>
</protein>
<keyword evidence="3" id="KW-0808">Transferase</keyword>
<dbReference type="PANTHER" id="PTHR44051:SF8">
    <property type="entry name" value="GLUTATHIONE S-TRANSFERASE GSTA"/>
    <property type="match status" value="1"/>
</dbReference>
<dbReference type="SFLD" id="SFLDG00358">
    <property type="entry name" value="Main_(cytGST)"/>
    <property type="match status" value="1"/>
</dbReference>
<sequence length="202" mass="21724">MKLYTSPGACSLADHIALQWTGAPYEAQIVSRDDRKQPWFHALNPAGAVPVLTEGDWVLTQNSAILNFIADKFPAAKLGGDGTPEGRADVNRWLGFLNADVHPAFHPLFGSAGSLGAEAEAKAKEQAMAKLRGYFQRADAQLVGKDWLTGSRSIADPYLFVVTQWAKKLGVDLSGLDNLAAFDKRMAADPGVQAAMKDEGLI</sequence>
<dbReference type="InterPro" id="IPR010987">
    <property type="entry name" value="Glutathione-S-Trfase_C-like"/>
</dbReference>
<evidence type="ECO:0000313" key="3">
    <source>
        <dbReference type="EMBL" id="QDQ72417.1"/>
    </source>
</evidence>
<dbReference type="Gene3D" id="3.40.30.10">
    <property type="entry name" value="Glutaredoxin"/>
    <property type="match status" value="1"/>
</dbReference>
<dbReference type="PROSITE" id="PS50404">
    <property type="entry name" value="GST_NTER"/>
    <property type="match status" value="1"/>
</dbReference>
<feature type="domain" description="GST N-terminal" evidence="1">
    <location>
        <begin position="1"/>
        <end position="77"/>
    </location>
</feature>
<name>A0A516V1L2_9GAMM</name>
<organism evidence="3 4">
    <name type="scientific">Pseudoluteimonas lycopersici</name>
    <dbReference type="NCBI Taxonomy" id="1324796"/>
    <lineage>
        <taxon>Bacteria</taxon>
        <taxon>Pseudomonadati</taxon>
        <taxon>Pseudomonadota</taxon>
        <taxon>Gammaproteobacteria</taxon>
        <taxon>Lysobacterales</taxon>
        <taxon>Lysobacteraceae</taxon>
        <taxon>Pseudoluteimonas</taxon>
    </lineage>
</organism>
<dbReference type="InterPro" id="IPR004046">
    <property type="entry name" value="GST_C"/>
</dbReference>
<proteinExistence type="predicted"/>
<dbReference type="SFLD" id="SFLDS00019">
    <property type="entry name" value="Glutathione_Transferase_(cytos"/>
    <property type="match status" value="1"/>
</dbReference>
<evidence type="ECO:0000313" key="4">
    <source>
        <dbReference type="Proteomes" id="UP000315891"/>
    </source>
</evidence>
<evidence type="ECO:0000259" key="1">
    <source>
        <dbReference type="PROSITE" id="PS50404"/>
    </source>
</evidence>
<dbReference type="Pfam" id="PF13417">
    <property type="entry name" value="GST_N_3"/>
    <property type="match status" value="1"/>
</dbReference>
<dbReference type="AlphaFoldDB" id="A0A516V1L2"/>
<dbReference type="PROSITE" id="PS50405">
    <property type="entry name" value="GST_CTER"/>
    <property type="match status" value="1"/>
</dbReference>
<dbReference type="InterPro" id="IPR004045">
    <property type="entry name" value="Glutathione_S-Trfase_N"/>
</dbReference>
<dbReference type="EMBL" id="CP041742">
    <property type="protein sequence ID" value="QDQ72417.1"/>
    <property type="molecule type" value="Genomic_DNA"/>
</dbReference>
<dbReference type="Gene3D" id="1.20.1050.10">
    <property type="match status" value="1"/>
</dbReference>